<dbReference type="PANTHER" id="PTHR12510:SF4">
    <property type="entry name" value="GAMMA-GLUTAMYLAMINECYCLOTRANSFERASE"/>
    <property type="match status" value="1"/>
</dbReference>
<protein>
    <recommendedName>
        <fullName evidence="2">Gamma-glutamylcyclotransferase family protein</fullName>
    </recommendedName>
</protein>
<dbReference type="RefSeq" id="WP_051610058.1">
    <property type="nucleotide sequence ID" value="NZ_BSOR01000016.1"/>
</dbReference>
<feature type="domain" description="Gamma-glutamylcyclotransferase AIG2-like" evidence="3">
    <location>
        <begin position="14"/>
        <end position="129"/>
    </location>
</feature>
<evidence type="ECO:0000256" key="2">
    <source>
        <dbReference type="RuleBase" id="RU367036"/>
    </source>
</evidence>
<dbReference type="Gene3D" id="3.10.490.10">
    <property type="entry name" value="Gamma-glutamyl cyclotransferase-like"/>
    <property type="match status" value="1"/>
</dbReference>
<dbReference type="CDD" id="cd06661">
    <property type="entry name" value="GGCT_like"/>
    <property type="match status" value="1"/>
</dbReference>
<evidence type="ECO:0000313" key="5">
    <source>
        <dbReference type="Proteomes" id="UP001156682"/>
    </source>
</evidence>
<comment type="caution">
    <text evidence="4">The sequence shown here is derived from an EMBL/GenBank/DDBJ whole genome shotgun (WGS) entry which is preliminary data.</text>
</comment>
<sequence length="133" mass="15077">MTHHSASQLEENYVLVYGTLRKGGSNHSLMQEAHFITEATLSDFTMVSLGGYPAVYKDKAAKNDILAELYSVDNLTFSDLDELEGYPDYYQRSQVEISLAKEQKIKAWIYHQSKDELASYEQIEGGDWIAVSE</sequence>
<accession>A0ABQ5ZTS6</accession>
<dbReference type="EMBL" id="BSOR01000016">
    <property type="protein sequence ID" value="GLR63561.1"/>
    <property type="molecule type" value="Genomic_DNA"/>
</dbReference>
<proteinExistence type="inferred from homology"/>
<keyword evidence="5" id="KW-1185">Reference proteome</keyword>
<evidence type="ECO:0000313" key="4">
    <source>
        <dbReference type="EMBL" id="GLR63561.1"/>
    </source>
</evidence>
<dbReference type="InterPro" id="IPR036568">
    <property type="entry name" value="GGCT-like_sf"/>
</dbReference>
<gene>
    <name evidence="4" type="ORF">GCM10007878_09960</name>
</gene>
<reference evidence="5" key="1">
    <citation type="journal article" date="2019" name="Int. J. Syst. Evol. Microbiol.">
        <title>The Global Catalogue of Microorganisms (GCM) 10K type strain sequencing project: providing services to taxonomists for standard genome sequencing and annotation.</title>
        <authorList>
            <consortium name="The Broad Institute Genomics Platform"/>
            <consortium name="The Broad Institute Genome Sequencing Center for Infectious Disease"/>
            <person name="Wu L."/>
            <person name="Ma J."/>
        </authorList>
    </citation>
    <scope>NUCLEOTIDE SEQUENCE [LARGE SCALE GENOMIC DNA]</scope>
    <source>
        <strain evidence="5">NBRC 100033</strain>
    </source>
</reference>
<dbReference type="InterPro" id="IPR013024">
    <property type="entry name" value="GGCT-like"/>
</dbReference>
<organism evidence="4 5">
    <name type="scientific">Marinospirillum insulare</name>
    <dbReference type="NCBI Taxonomy" id="217169"/>
    <lineage>
        <taxon>Bacteria</taxon>
        <taxon>Pseudomonadati</taxon>
        <taxon>Pseudomonadota</taxon>
        <taxon>Gammaproteobacteria</taxon>
        <taxon>Oceanospirillales</taxon>
        <taxon>Oceanospirillaceae</taxon>
        <taxon>Marinospirillum</taxon>
    </lineage>
</organism>
<dbReference type="InterPro" id="IPR009288">
    <property type="entry name" value="AIG2-like_dom"/>
</dbReference>
<dbReference type="Pfam" id="PF06094">
    <property type="entry name" value="GGACT"/>
    <property type="match status" value="1"/>
</dbReference>
<dbReference type="SUPFAM" id="SSF110857">
    <property type="entry name" value="Gamma-glutamyl cyclotransferase-like"/>
    <property type="match status" value="1"/>
</dbReference>
<evidence type="ECO:0000256" key="1">
    <source>
        <dbReference type="ARBA" id="ARBA00008861"/>
    </source>
</evidence>
<name>A0ABQ5ZTS6_9GAMM</name>
<dbReference type="Proteomes" id="UP001156682">
    <property type="component" value="Unassembled WGS sequence"/>
</dbReference>
<comment type="similarity">
    <text evidence="1 2">Belongs to the gamma-glutamylcyclotransferase family.</text>
</comment>
<evidence type="ECO:0000259" key="3">
    <source>
        <dbReference type="Pfam" id="PF06094"/>
    </source>
</evidence>
<dbReference type="PANTHER" id="PTHR12510">
    <property type="entry name" value="TROPONIN C-AKIN-1 PROTEIN"/>
    <property type="match status" value="1"/>
</dbReference>
<dbReference type="InterPro" id="IPR039126">
    <property type="entry name" value="GGACT"/>
</dbReference>